<protein>
    <submittedName>
        <fullName evidence="1">Uncharacterized protein</fullName>
    </submittedName>
</protein>
<evidence type="ECO:0000313" key="1">
    <source>
        <dbReference type="EMBL" id="KAJ8667781.1"/>
    </source>
</evidence>
<sequence length="350" mass="41020">MSLSSLKQHLRLLGLRRRNIQESDMNDICSAIAQELQSCGCDLGYRGLWYKLRHTHNLQVKRETVYFLLSVADPAGMARRRANRLLRREYDGHGPNFIWHIDGYDKLKPYGFCIHGAIDGFSRYIKWLRTSTTNNNPRVTGRYYLEAVAETQGVPTLVRFDYGTENVIIETLQSSLREEHEDNLSGDNSFLYGESTHNQRIESYWGQMRKHSMNFYIEFFKSMKDQRLFNGSQEEIKCLQFCFGPLIQYDLDQTRILWNKHYIRKQRHKVHHGKPYSMYHLPEMYGVEDHIKPVNLRAVDDLMEEFTDEPQIYDPTFAQLALEAIPDLVTPTTADDALDLYCRLKEAMGI</sequence>
<accession>A0ACC2NAQ5</accession>
<organism evidence="1 2">
    <name type="scientific">Eretmocerus hayati</name>
    <dbReference type="NCBI Taxonomy" id="131215"/>
    <lineage>
        <taxon>Eukaryota</taxon>
        <taxon>Metazoa</taxon>
        <taxon>Ecdysozoa</taxon>
        <taxon>Arthropoda</taxon>
        <taxon>Hexapoda</taxon>
        <taxon>Insecta</taxon>
        <taxon>Pterygota</taxon>
        <taxon>Neoptera</taxon>
        <taxon>Endopterygota</taxon>
        <taxon>Hymenoptera</taxon>
        <taxon>Apocrita</taxon>
        <taxon>Proctotrupomorpha</taxon>
        <taxon>Chalcidoidea</taxon>
        <taxon>Aphelinidae</taxon>
        <taxon>Aphelininae</taxon>
        <taxon>Eretmocerus</taxon>
    </lineage>
</organism>
<comment type="caution">
    <text evidence="1">The sequence shown here is derived from an EMBL/GenBank/DDBJ whole genome shotgun (WGS) entry which is preliminary data.</text>
</comment>
<evidence type="ECO:0000313" key="2">
    <source>
        <dbReference type="Proteomes" id="UP001239111"/>
    </source>
</evidence>
<dbReference type="EMBL" id="CM056744">
    <property type="protein sequence ID" value="KAJ8667781.1"/>
    <property type="molecule type" value="Genomic_DNA"/>
</dbReference>
<reference evidence="1" key="1">
    <citation type="submission" date="2023-04" db="EMBL/GenBank/DDBJ databases">
        <title>A chromosome-level genome assembly of the parasitoid wasp Eretmocerus hayati.</title>
        <authorList>
            <person name="Zhong Y."/>
            <person name="Liu S."/>
            <person name="Liu Y."/>
        </authorList>
    </citation>
    <scope>NUCLEOTIDE SEQUENCE</scope>
    <source>
        <strain evidence="1">ZJU_SS_LIU_2023</strain>
    </source>
</reference>
<name>A0ACC2NAQ5_9HYME</name>
<gene>
    <name evidence="1" type="ORF">QAD02_009444</name>
</gene>
<dbReference type="Proteomes" id="UP001239111">
    <property type="component" value="Chromosome 4"/>
</dbReference>
<keyword evidence="2" id="KW-1185">Reference proteome</keyword>
<proteinExistence type="predicted"/>